<keyword evidence="4" id="KW-1185">Reference proteome</keyword>
<feature type="compositionally biased region" description="Polar residues" evidence="1">
    <location>
        <begin position="134"/>
        <end position="149"/>
    </location>
</feature>
<dbReference type="KEGG" id="daur:Daura_32835"/>
<proteinExistence type="predicted"/>
<feature type="region of interest" description="Disordered" evidence="1">
    <location>
        <begin position="1"/>
        <end position="28"/>
    </location>
</feature>
<feature type="transmembrane region" description="Helical" evidence="2">
    <location>
        <begin position="36"/>
        <end position="58"/>
    </location>
</feature>
<reference evidence="3" key="1">
    <citation type="submission" date="2021-04" db="EMBL/GenBank/DDBJ databases">
        <title>Dactylosporangium aurantiacum NRRL B-8018 full assembly.</title>
        <authorList>
            <person name="Hartkoorn R.C."/>
            <person name="Beaudoing E."/>
            <person name="Hot D."/>
        </authorList>
    </citation>
    <scope>NUCLEOTIDE SEQUENCE</scope>
    <source>
        <strain evidence="3">NRRL B-8018</strain>
    </source>
</reference>
<evidence type="ECO:0000256" key="2">
    <source>
        <dbReference type="SAM" id="Phobius"/>
    </source>
</evidence>
<gene>
    <name evidence="3" type="ORF">Daura_32835</name>
</gene>
<dbReference type="AlphaFoldDB" id="A0A9Q9IDM9"/>
<evidence type="ECO:0000256" key="1">
    <source>
        <dbReference type="SAM" id="MobiDB-lite"/>
    </source>
</evidence>
<keyword evidence="2" id="KW-1133">Transmembrane helix</keyword>
<feature type="compositionally biased region" description="Gly residues" evidence="1">
    <location>
        <begin position="18"/>
        <end position="28"/>
    </location>
</feature>
<accession>A0A9Q9IDM9</accession>
<keyword evidence="2" id="KW-0812">Transmembrane</keyword>
<dbReference type="EMBL" id="CP073767">
    <property type="protein sequence ID" value="UWZ51514.1"/>
    <property type="molecule type" value="Genomic_DNA"/>
</dbReference>
<organism evidence="3 4">
    <name type="scientific">Dactylosporangium aurantiacum</name>
    <dbReference type="NCBI Taxonomy" id="35754"/>
    <lineage>
        <taxon>Bacteria</taxon>
        <taxon>Bacillati</taxon>
        <taxon>Actinomycetota</taxon>
        <taxon>Actinomycetes</taxon>
        <taxon>Micromonosporales</taxon>
        <taxon>Micromonosporaceae</taxon>
        <taxon>Dactylosporangium</taxon>
    </lineage>
</organism>
<feature type="compositionally biased region" description="Low complexity" evidence="1">
    <location>
        <begin position="89"/>
        <end position="126"/>
    </location>
</feature>
<sequence length="232" mass="23008">MIESEVPATPEPPATVGGLDGDVGTGAGGPPPARQVLFVVGGGLVLVLGAALGVAALLPTGNTTRPRATSAAADQIVLSPSVDPGSDMASAPASEPPAGSASPQPGPATPTKAGPTRTPTPRNTTAAPPPAGAQVTSARVTVSPDSRQGTCDPGNDLVSVHVTVTVSQPGVRVSFSVNGGADHSGIAQSKTYTDSWPISIPHTAGEHRITLKVIYPSSATDTAIYTYTCIGH</sequence>
<protein>
    <submittedName>
        <fullName evidence="3">Uncharacterized protein</fullName>
    </submittedName>
</protein>
<keyword evidence="2" id="KW-0472">Membrane</keyword>
<dbReference type="Proteomes" id="UP001058003">
    <property type="component" value="Chromosome"/>
</dbReference>
<name>A0A9Q9IDM9_9ACTN</name>
<feature type="region of interest" description="Disordered" evidence="1">
    <location>
        <begin position="79"/>
        <end position="155"/>
    </location>
</feature>
<evidence type="ECO:0000313" key="3">
    <source>
        <dbReference type="EMBL" id="UWZ51514.1"/>
    </source>
</evidence>
<dbReference type="RefSeq" id="WP_033359184.1">
    <property type="nucleotide sequence ID" value="NZ_CP073767.1"/>
</dbReference>
<evidence type="ECO:0000313" key="4">
    <source>
        <dbReference type="Proteomes" id="UP001058003"/>
    </source>
</evidence>